<reference evidence="3 4" key="2">
    <citation type="submission" date="2020-05" db="EMBL/GenBank/DDBJ databases">
        <title>Identification and distribution of gene clusters putatively required for synthesis of sphingolipid metabolism inhibitors in phylogenetically diverse species of the filamentous fungus Fusarium.</title>
        <authorList>
            <person name="Kim H.-S."/>
            <person name="Busman M."/>
            <person name="Brown D.W."/>
            <person name="Divon H."/>
            <person name="Uhlig S."/>
            <person name="Proctor R.H."/>
        </authorList>
    </citation>
    <scope>NUCLEOTIDE SEQUENCE [LARGE SCALE GENOMIC DNA]</scope>
    <source>
        <strain evidence="3 4">NRRL 25331</strain>
    </source>
</reference>
<protein>
    <recommendedName>
        <fullName evidence="5">CBM-cenC domain-containing protein</fullName>
    </recommendedName>
</protein>
<dbReference type="Gene3D" id="2.60.120.260">
    <property type="entry name" value="Galactose-binding domain-like"/>
    <property type="match status" value="1"/>
</dbReference>
<keyword evidence="2" id="KW-0732">Signal</keyword>
<reference evidence="4" key="1">
    <citation type="journal article" date="2020" name="BMC Genomics">
        <title>Correction to: Identification and distribution of gene clusters required for synthesis of sphingolipid metabolism inhibitors in diverse species of the filamentous fungus Fusarium.</title>
        <authorList>
            <person name="Kim H.S."/>
            <person name="Lohmar J.M."/>
            <person name="Busman M."/>
            <person name="Brown D.W."/>
            <person name="Naumann T.A."/>
            <person name="Divon H.H."/>
            <person name="Lysoe E."/>
            <person name="Uhlig S."/>
            <person name="Proctor R.H."/>
        </authorList>
    </citation>
    <scope>NUCLEOTIDE SEQUENCE [LARGE SCALE GENOMIC DNA]</scope>
    <source>
        <strain evidence="4">NRRL 25331</strain>
    </source>
</reference>
<proteinExistence type="predicted"/>
<dbReference type="AlphaFoldDB" id="A0A8H5WTP1"/>
<gene>
    <name evidence="3" type="ORF">FCIRC_9205</name>
</gene>
<keyword evidence="4" id="KW-1185">Reference proteome</keyword>
<dbReference type="Proteomes" id="UP000572754">
    <property type="component" value="Unassembled WGS sequence"/>
</dbReference>
<feature type="region of interest" description="Disordered" evidence="1">
    <location>
        <begin position="168"/>
        <end position="194"/>
    </location>
</feature>
<organism evidence="3 4">
    <name type="scientific">Fusarium circinatum</name>
    <name type="common">Pitch canker fungus</name>
    <name type="synonym">Gibberella circinata</name>
    <dbReference type="NCBI Taxonomy" id="48490"/>
    <lineage>
        <taxon>Eukaryota</taxon>
        <taxon>Fungi</taxon>
        <taxon>Dikarya</taxon>
        <taxon>Ascomycota</taxon>
        <taxon>Pezizomycotina</taxon>
        <taxon>Sordariomycetes</taxon>
        <taxon>Hypocreomycetidae</taxon>
        <taxon>Hypocreales</taxon>
        <taxon>Nectriaceae</taxon>
        <taxon>Fusarium</taxon>
        <taxon>Fusarium fujikuroi species complex</taxon>
    </lineage>
</organism>
<evidence type="ECO:0000313" key="3">
    <source>
        <dbReference type="EMBL" id="KAF5669694.1"/>
    </source>
</evidence>
<evidence type="ECO:0000256" key="1">
    <source>
        <dbReference type="SAM" id="MobiDB-lite"/>
    </source>
</evidence>
<dbReference type="EMBL" id="JAAQPE010000320">
    <property type="protein sequence ID" value="KAF5669694.1"/>
    <property type="molecule type" value="Genomic_DNA"/>
</dbReference>
<feature type="chain" id="PRO_5034316594" description="CBM-cenC domain-containing protein" evidence="2">
    <location>
        <begin position="20"/>
        <end position="366"/>
    </location>
</feature>
<feature type="region of interest" description="Disordered" evidence="1">
    <location>
        <begin position="23"/>
        <end position="151"/>
    </location>
</feature>
<evidence type="ECO:0000256" key="2">
    <source>
        <dbReference type="SAM" id="SignalP"/>
    </source>
</evidence>
<name>A0A8H5WTP1_FUSCI</name>
<accession>A0A8H5WTP1</accession>
<evidence type="ECO:0000313" key="4">
    <source>
        <dbReference type="Proteomes" id="UP000572754"/>
    </source>
</evidence>
<comment type="caution">
    <text evidence="3">The sequence shown here is derived from an EMBL/GenBank/DDBJ whole genome shotgun (WGS) entry which is preliminary data.</text>
</comment>
<feature type="signal peptide" evidence="2">
    <location>
        <begin position="1"/>
        <end position="19"/>
    </location>
</feature>
<feature type="compositionally biased region" description="Polar residues" evidence="1">
    <location>
        <begin position="139"/>
        <end position="151"/>
    </location>
</feature>
<sequence length="366" mass="37862">MRVTTTLGSLMMGASLCAARACAPHPRPTTTTSLSSEIGTTTAGGAATTTTSQETLSATESSSSIESSVTAETSTADSTTTELETTTSGSTTQETLSVTDSTSQETTSVTESQTTVETSATTELETTTSGSTSQETLSATESQTAVETSATTTDGISSFTTIIATTTAVTSQETETSTTADDATSTTIEATTTTAGPPVITNLVENGGFEKATVDPWVVEGTSPTVYTDPFGCAEGTHCLLLPGNLDNTATVCQRVAVEAGFEYTFKAQVLQNCIKEYGSNSLSCDDNVNTAELSIDGAFDSGEKGIVGYNFFNDFTFTFSYTGPGIDSTDLCITITQNQGINPSFYLDAVSFTRGQAVPIPDPTE</sequence>
<evidence type="ECO:0008006" key="5">
    <source>
        <dbReference type="Google" id="ProtNLM"/>
    </source>
</evidence>
<feature type="compositionally biased region" description="Low complexity" evidence="1">
    <location>
        <begin position="23"/>
        <end position="138"/>
    </location>
</feature>